<evidence type="ECO:0000256" key="3">
    <source>
        <dbReference type="SAM" id="SignalP"/>
    </source>
</evidence>
<dbReference type="RefSeq" id="WP_177155025.1">
    <property type="nucleotide sequence ID" value="NZ_FNAD01000014.1"/>
</dbReference>
<keyword evidence="2" id="KW-0472">Membrane</keyword>
<dbReference type="Pfam" id="PF07987">
    <property type="entry name" value="DUF1775"/>
    <property type="match status" value="1"/>
</dbReference>
<protein>
    <submittedName>
        <fullName evidence="5">Uncharacterized protein YcnI</fullName>
    </submittedName>
</protein>
<reference evidence="6" key="1">
    <citation type="submission" date="2016-10" db="EMBL/GenBank/DDBJ databases">
        <authorList>
            <person name="Varghese N."/>
            <person name="Submissions S."/>
        </authorList>
    </citation>
    <scope>NUCLEOTIDE SEQUENCE [LARGE SCALE GENOMIC DNA]</scope>
    <source>
        <strain evidence="6">CGMCC 4.3516</strain>
    </source>
</reference>
<dbReference type="CDD" id="cd08545">
    <property type="entry name" value="YcnI_like"/>
    <property type="match status" value="1"/>
</dbReference>
<evidence type="ECO:0000256" key="1">
    <source>
        <dbReference type="SAM" id="MobiDB-lite"/>
    </source>
</evidence>
<dbReference type="Gene3D" id="2.60.40.2230">
    <property type="entry name" value="Uncharacterised protein YcnI-like PF07987, DUF1775"/>
    <property type="match status" value="1"/>
</dbReference>
<gene>
    <name evidence="5" type="ORF">SAMN05216270_11422</name>
</gene>
<dbReference type="InterPro" id="IPR012533">
    <property type="entry name" value="YcnI-copper_dom"/>
</dbReference>
<dbReference type="Proteomes" id="UP000198949">
    <property type="component" value="Unassembled WGS sequence"/>
</dbReference>
<proteinExistence type="predicted"/>
<dbReference type="STRING" id="58114.SAMN05216270_11422"/>
<feature type="chain" id="PRO_5038347231" evidence="3">
    <location>
        <begin position="34"/>
        <end position="239"/>
    </location>
</feature>
<evidence type="ECO:0000256" key="2">
    <source>
        <dbReference type="SAM" id="Phobius"/>
    </source>
</evidence>
<dbReference type="InterPro" id="IPR038507">
    <property type="entry name" value="YcnI-like_sf"/>
</dbReference>
<dbReference type="AlphaFoldDB" id="A0A1G7ALF9"/>
<evidence type="ECO:0000313" key="6">
    <source>
        <dbReference type="Proteomes" id="UP000198949"/>
    </source>
</evidence>
<name>A0A1G7ALF9_9ACTN</name>
<feature type="compositionally biased region" description="Acidic residues" evidence="1">
    <location>
        <begin position="191"/>
        <end position="209"/>
    </location>
</feature>
<feature type="signal peptide" evidence="3">
    <location>
        <begin position="1"/>
        <end position="33"/>
    </location>
</feature>
<sequence length="239" mass="24594">MHQNTVHRALARTAAVTAAAAVAVLAATAPASAHVGISAANTVAGTYTLLTVSVPHGCDGEATTAIAIQIPEPLNAVTPSVNPNWDVQNVMVDLPEPVTDAHGNEITERVDQVVYTAKTPLPDGLRDAFELSLRLPEETAGQTLHFPVVQTCTASDHPWIEIAEEGQNPDELESPAPFIEVTAADTAAVDAAEEPADTEDAAESGDDGGTDPVTYVALAIGMIGAALGAIALVRGRRAA</sequence>
<evidence type="ECO:0000313" key="5">
    <source>
        <dbReference type="EMBL" id="SDE15718.1"/>
    </source>
</evidence>
<keyword evidence="3" id="KW-0732">Signal</keyword>
<accession>A0A1G7ALF9</accession>
<dbReference type="EMBL" id="FNAD01000014">
    <property type="protein sequence ID" value="SDE15718.1"/>
    <property type="molecule type" value="Genomic_DNA"/>
</dbReference>
<feature type="transmembrane region" description="Helical" evidence="2">
    <location>
        <begin position="213"/>
        <end position="233"/>
    </location>
</feature>
<evidence type="ECO:0000259" key="4">
    <source>
        <dbReference type="Pfam" id="PF07987"/>
    </source>
</evidence>
<keyword evidence="6" id="KW-1185">Reference proteome</keyword>
<organism evidence="5 6">
    <name type="scientific">Glycomyces harbinensis</name>
    <dbReference type="NCBI Taxonomy" id="58114"/>
    <lineage>
        <taxon>Bacteria</taxon>
        <taxon>Bacillati</taxon>
        <taxon>Actinomycetota</taxon>
        <taxon>Actinomycetes</taxon>
        <taxon>Glycomycetales</taxon>
        <taxon>Glycomycetaceae</taxon>
        <taxon>Glycomyces</taxon>
    </lineage>
</organism>
<feature type="region of interest" description="Disordered" evidence="1">
    <location>
        <begin position="188"/>
        <end position="209"/>
    </location>
</feature>
<keyword evidence="2" id="KW-0812">Transmembrane</keyword>
<feature type="domain" description="YncI copper-binding" evidence="4">
    <location>
        <begin position="34"/>
        <end position="181"/>
    </location>
</feature>
<keyword evidence="2" id="KW-1133">Transmembrane helix</keyword>